<keyword evidence="3" id="KW-0479">Metal-binding</keyword>
<dbReference type="InterPro" id="IPR020084">
    <property type="entry name" value="NUDIX_hydrolase_CS"/>
</dbReference>
<evidence type="ECO:0000256" key="5">
    <source>
        <dbReference type="ARBA" id="ARBA00022842"/>
    </source>
</evidence>
<comment type="cofactor">
    <cofactor evidence="1">
        <name>Mg(2+)</name>
        <dbReference type="ChEBI" id="CHEBI:18420"/>
    </cofactor>
</comment>
<dbReference type="InterPro" id="IPR000086">
    <property type="entry name" value="NUDIX_hydrolase_dom"/>
</dbReference>
<evidence type="ECO:0000313" key="8">
    <source>
        <dbReference type="Proteomes" id="UP001600894"/>
    </source>
</evidence>
<reference evidence="7 8" key="1">
    <citation type="submission" date="2024-04" db="EMBL/GenBank/DDBJ databases">
        <title>Defined microbial consortia suppress multidrug-resistant proinflammatory Enterobacteriaceae via ecological control.</title>
        <authorList>
            <person name="Furuichi M."/>
            <person name="Kawaguchi T."/>
            <person name="Pust M."/>
            <person name="Yasuma K."/>
            <person name="Plichta D."/>
            <person name="Hasegawa N."/>
            <person name="Ohya T."/>
            <person name="Bhattarai S."/>
            <person name="Sasajima S."/>
            <person name="Aoto Y."/>
            <person name="Tuganbaev T."/>
            <person name="Yaginuma M."/>
            <person name="Ueda M."/>
            <person name="Okahashi N."/>
            <person name="Amafuji K."/>
            <person name="Kiridooshi Y."/>
            <person name="Sugita K."/>
            <person name="Strazar M."/>
            <person name="Skelly A."/>
            <person name="Suda W."/>
            <person name="Hattori M."/>
            <person name="Nakamoto N."/>
            <person name="Caballero S."/>
            <person name="Norman J."/>
            <person name="Olle B."/>
            <person name="Tanoue T."/>
            <person name="Arita M."/>
            <person name="Bucci V."/>
            <person name="Atarashi K."/>
            <person name="Xavier R."/>
            <person name="Honda K."/>
        </authorList>
    </citation>
    <scope>NUCLEOTIDE SEQUENCE [LARGE SCALE GENOMIC DNA]</scope>
    <source>
        <strain evidence="8">f13</strain>
    </source>
</reference>
<dbReference type="InterPro" id="IPR003562">
    <property type="entry name" value="Mutator_MutX_prot"/>
</dbReference>
<evidence type="ECO:0000313" key="7">
    <source>
        <dbReference type="EMBL" id="GAA6268358.1"/>
    </source>
</evidence>
<dbReference type="PANTHER" id="PTHR43758">
    <property type="entry name" value="7,8-DIHYDRO-8-OXOGUANINE TRIPHOSPHATASE"/>
    <property type="match status" value="1"/>
</dbReference>
<gene>
    <name evidence="7" type="ORF">F130042H8_14180</name>
</gene>
<proteinExistence type="inferred from homology"/>
<organism evidence="7 8">
    <name type="scientific">Enterocloster alcoholdehydrogenati</name>
    <dbReference type="NCBI Taxonomy" id="2547410"/>
    <lineage>
        <taxon>Bacteria</taxon>
        <taxon>Bacillati</taxon>
        <taxon>Bacillota</taxon>
        <taxon>Clostridia</taxon>
        <taxon>Lachnospirales</taxon>
        <taxon>Lachnospiraceae</taxon>
        <taxon>Enterocloster</taxon>
    </lineage>
</organism>
<dbReference type="RefSeq" id="WP_176253709.1">
    <property type="nucleotide sequence ID" value="NZ_BAABXL010000001.1"/>
</dbReference>
<dbReference type="Gene3D" id="3.90.79.10">
    <property type="entry name" value="Nucleoside Triphosphate Pyrophosphohydrolase"/>
    <property type="match status" value="1"/>
</dbReference>
<dbReference type="InterPro" id="IPR015797">
    <property type="entry name" value="NUDIX_hydrolase-like_dom_sf"/>
</dbReference>
<evidence type="ECO:0000256" key="1">
    <source>
        <dbReference type="ARBA" id="ARBA00001946"/>
    </source>
</evidence>
<dbReference type="PROSITE" id="PS00893">
    <property type="entry name" value="NUDIX_BOX"/>
    <property type="match status" value="1"/>
</dbReference>
<dbReference type="Pfam" id="PF00293">
    <property type="entry name" value="NUDIX"/>
    <property type="match status" value="1"/>
</dbReference>
<feature type="domain" description="Nudix hydrolase" evidence="6">
    <location>
        <begin position="3"/>
        <end position="134"/>
    </location>
</feature>
<comment type="caution">
    <text evidence="7">The sequence shown here is derived from an EMBL/GenBank/DDBJ whole genome shotgun (WGS) entry which is preliminary data.</text>
</comment>
<evidence type="ECO:0000259" key="6">
    <source>
        <dbReference type="PROSITE" id="PS51462"/>
    </source>
</evidence>
<dbReference type="PRINTS" id="PR01402">
    <property type="entry name" value="MUTATORMUTX"/>
</dbReference>
<keyword evidence="8" id="KW-1185">Reference proteome</keyword>
<accession>A0ABQ0AWG1</accession>
<evidence type="ECO:0000256" key="4">
    <source>
        <dbReference type="ARBA" id="ARBA00022801"/>
    </source>
</evidence>
<evidence type="ECO:0000256" key="3">
    <source>
        <dbReference type="ARBA" id="ARBA00022723"/>
    </source>
</evidence>
<protein>
    <recommendedName>
        <fullName evidence="6">Nudix hydrolase domain-containing protein</fullName>
    </recommendedName>
</protein>
<dbReference type="Proteomes" id="UP001600894">
    <property type="component" value="Unassembled WGS sequence"/>
</dbReference>
<dbReference type="EMBL" id="BAABXL010000001">
    <property type="protein sequence ID" value="GAA6268358.1"/>
    <property type="molecule type" value="Genomic_DNA"/>
</dbReference>
<comment type="similarity">
    <text evidence="2">Belongs to the Nudix hydrolase family.</text>
</comment>
<sequence>MARSRLTTLCYIEREGEWLMLHRVSKKHDVNKDKWIGIGGHFEENESPEECLLREAKEETGLTLTSWRFRGFVTFRTSGGPVEDMEYMCLYTADGFKGEVTDCNEGRLEWVKKEDVLNLNLWEGDKIFFRLLNEDAPFFSLKLTYNGDQLTEAVLDGKELTLEQKHPEG</sequence>
<dbReference type="PROSITE" id="PS51462">
    <property type="entry name" value="NUDIX"/>
    <property type="match status" value="1"/>
</dbReference>
<dbReference type="SUPFAM" id="SSF55811">
    <property type="entry name" value="Nudix"/>
    <property type="match status" value="1"/>
</dbReference>
<keyword evidence="5" id="KW-0460">Magnesium</keyword>
<keyword evidence="4" id="KW-0378">Hydrolase</keyword>
<dbReference type="CDD" id="cd18886">
    <property type="entry name" value="NUDIX_MutT_Nudt1"/>
    <property type="match status" value="1"/>
</dbReference>
<name>A0ABQ0AWG1_9FIRM</name>
<dbReference type="PANTHER" id="PTHR43758:SF2">
    <property type="entry name" value="OXIDIZED PURINE NUCLEOSIDE TRIPHOSPHATE HYDROLASE"/>
    <property type="match status" value="1"/>
</dbReference>
<evidence type="ECO:0000256" key="2">
    <source>
        <dbReference type="ARBA" id="ARBA00005582"/>
    </source>
</evidence>